<keyword evidence="1 4" id="KW-0812">Transmembrane</keyword>
<feature type="transmembrane region" description="Helical" evidence="1">
    <location>
        <begin position="101"/>
        <end position="119"/>
    </location>
</feature>
<evidence type="ECO:0000259" key="2">
    <source>
        <dbReference type="PROSITE" id="PS51352"/>
    </source>
</evidence>
<dbReference type="InterPro" id="IPR013766">
    <property type="entry name" value="Thioredoxin_domain"/>
</dbReference>
<dbReference type="PROSITE" id="PS51352">
    <property type="entry name" value="THIOREDOXIN_2"/>
    <property type="match status" value="1"/>
</dbReference>
<dbReference type="OrthoDB" id="20229at2759"/>
<dbReference type="SUPFAM" id="SSF52833">
    <property type="entry name" value="Thioredoxin-like"/>
    <property type="match status" value="1"/>
</dbReference>
<keyword evidence="1" id="KW-1133">Transmembrane helix</keyword>
<evidence type="ECO:0000313" key="3">
    <source>
        <dbReference type="Proteomes" id="UP000322000"/>
    </source>
</evidence>
<dbReference type="InterPro" id="IPR036249">
    <property type="entry name" value="Thioredoxin-like_sf"/>
</dbReference>
<dbReference type="InParanoid" id="A0A7E5WZW3"/>
<dbReference type="Gene3D" id="3.40.30.10">
    <property type="entry name" value="Glutaredoxin"/>
    <property type="match status" value="1"/>
</dbReference>
<gene>
    <name evidence="4" type="primary">LOC113507079</name>
</gene>
<dbReference type="FunCoup" id="A0A7E5WZW3">
    <property type="interactions" value="799"/>
</dbReference>
<dbReference type="Pfam" id="PF00085">
    <property type="entry name" value="Thioredoxin"/>
    <property type="match status" value="1"/>
</dbReference>
<dbReference type="RefSeq" id="XP_026745731.1">
    <property type="nucleotide sequence ID" value="XM_026889930.1"/>
</dbReference>
<evidence type="ECO:0000313" key="4">
    <source>
        <dbReference type="RefSeq" id="XP_026745731.1"/>
    </source>
</evidence>
<feature type="domain" description="Thioredoxin" evidence="2">
    <location>
        <begin position="101"/>
        <end position="257"/>
    </location>
</feature>
<name>A0A7E5WZW3_TRINI</name>
<feature type="transmembrane region" description="Helical" evidence="1">
    <location>
        <begin position="74"/>
        <end position="95"/>
    </location>
</feature>
<sequence>MSYKNDLRQLLKPYYWFNILLSVSYVACKLTSPACTFMFPSSSCELDNRETEILFFLIIVVMLRSRKTGSLTMINYLSSSFMYTKIANLILWFYADIRYGLPFGAIIILAALIIPEPAYRGKECVTYFRGPDSLDEELKQRGVTWLVCLYAVWHPACVNFAPVFAELSASYALDNFKFGKLDVGRYPGSAQKFRVQDGPTSRQLPTLLLFTDGKLQIQRPDADHTGKLKTFLFSKDNVKATYDLDGIYQQCKEKLATAKSAKNAKGAKKDE</sequence>
<dbReference type="KEGG" id="tnl:113507079"/>
<evidence type="ECO:0000256" key="1">
    <source>
        <dbReference type="SAM" id="Phobius"/>
    </source>
</evidence>
<reference evidence="4" key="1">
    <citation type="submission" date="2025-08" db="UniProtKB">
        <authorList>
            <consortium name="RefSeq"/>
        </authorList>
    </citation>
    <scope>IDENTIFICATION</scope>
</reference>
<keyword evidence="1" id="KW-0472">Membrane</keyword>
<keyword evidence="3" id="KW-1185">Reference proteome</keyword>
<proteinExistence type="predicted"/>
<protein>
    <submittedName>
        <fullName evidence="4">Thioredoxin-related transmembrane protein 2 homolog</fullName>
    </submittedName>
</protein>
<accession>A0A7E5WZW3</accession>
<dbReference type="AlphaFoldDB" id="A0A7E5WZW3"/>
<dbReference type="Proteomes" id="UP000322000">
    <property type="component" value="Unplaced"/>
</dbReference>
<dbReference type="GeneID" id="113507079"/>
<organism evidence="3 4">
    <name type="scientific">Trichoplusia ni</name>
    <name type="common">Cabbage looper</name>
    <dbReference type="NCBI Taxonomy" id="7111"/>
    <lineage>
        <taxon>Eukaryota</taxon>
        <taxon>Metazoa</taxon>
        <taxon>Ecdysozoa</taxon>
        <taxon>Arthropoda</taxon>
        <taxon>Hexapoda</taxon>
        <taxon>Insecta</taxon>
        <taxon>Pterygota</taxon>
        <taxon>Neoptera</taxon>
        <taxon>Endopterygota</taxon>
        <taxon>Lepidoptera</taxon>
        <taxon>Glossata</taxon>
        <taxon>Ditrysia</taxon>
        <taxon>Noctuoidea</taxon>
        <taxon>Noctuidae</taxon>
        <taxon>Plusiinae</taxon>
        <taxon>Trichoplusia</taxon>
    </lineage>
</organism>